<dbReference type="AlphaFoldDB" id="A0AB34HPY2"/>
<feature type="region of interest" description="Disordered" evidence="1">
    <location>
        <begin position="69"/>
        <end position="105"/>
    </location>
</feature>
<gene>
    <name evidence="2" type="ORF">J1605_003903</name>
</gene>
<evidence type="ECO:0000313" key="2">
    <source>
        <dbReference type="EMBL" id="KAJ8792935.1"/>
    </source>
</evidence>
<sequence>MRTRSAGDERVRMLQAPPRVGILPFSLRGGGLRLVRTRRESASVRPLWLPRPRSLGFSPFVPWRLSAPIRSAANPRPPGAGLGRGRSPALASAPPAPGPPPMGPG</sequence>
<evidence type="ECO:0000313" key="3">
    <source>
        <dbReference type="Proteomes" id="UP001159641"/>
    </source>
</evidence>
<protein>
    <submittedName>
        <fullName evidence="2">Uncharacterized protein</fullName>
    </submittedName>
</protein>
<evidence type="ECO:0000256" key="1">
    <source>
        <dbReference type="SAM" id="MobiDB-lite"/>
    </source>
</evidence>
<name>A0AB34HPY2_ESCRO</name>
<dbReference type="Proteomes" id="UP001159641">
    <property type="component" value="Unassembled WGS sequence"/>
</dbReference>
<organism evidence="2 3">
    <name type="scientific">Eschrichtius robustus</name>
    <name type="common">California gray whale</name>
    <name type="synonym">Eschrichtius gibbosus</name>
    <dbReference type="NCBI Taxonomy" id="9764"/>
    <lineage>
        <taxon>Eukaryota</taxon>
        <taxon>Metazoa</taxon>
        <taxon>Chordata</taxon>
        <taxon>Craniata</taxon>
        <taxon>Vertebrata</taxon>
        <taxon>Euteleostomi</taxon>
        <taxon>Mammalia</taxon>
        <taxon>Eutheria</taxon>
        <taxon>Laurasiatheria</taxon>
        <taxon>Artiodactyla</taxon>
        <taxon>Whippomorpha</taxon>
        <taxon>Cetacea</taxon>
        <taxon>Mysticeti</taxon>
        <taxon>Eschrichtiidae</taxon>
        <taxon>Eschrichtius</taxon>
    </lineage>
</organism>
<proteinExistence type="predicted"/>
<reference evidence="2 3" key="1">
    <citation type="submission" date="2022-11" db="EMBL/GenBank/DDBJ databases">
        <title>Whole genome sequence of Eschrichtius robustus ER-17-0199.</title>
        <authorList>
            <person name="Bruniche-Olsen A."/>
            <person name="Black A.N."/>
            <person name="Fields C.J."/>
            <person name="Walden K."/>
            <person name="Dewoody J.A."/>
        </authorList>
    </citation>
    <scope>NUCLEOTIDE SEQUENCE [LARGE SCALE GENOMIC DNA]</scope>
    <source>
        <strain evidence="2">ER-17-0199</strain>
        <tissue evidence="2">Blubber</tissue>
    </source>
</reference>
<dbReference type="EMBL" id="JAIQCJ010001054">
    <property type="protein sequence ID" value="KAJ8792935.1"/>
    <property type="molecule type" value="Genomic_DNA"/>
</dbReference>
<keyword evidence="3" id="KW-1185">Reference proteome</keyword>
<comment type="caution">
    <text evidence="2">The sequence shown here is derived from an EMBL/GenBank/DDBJ whole genome shotgun (WGS) entry which is preliminary data.</text>
</comment>
<accession>A0AB34HPY2</accession>
<feature type="compositionally biased region" description="Pro residues" evidence="1">
    <location>
        <begin position="94"/>
        <end position="105"/>
    </location>
</feature>